<proteinExistence type="predicted"/>
<sequence length="158" mass="17672">MSNIFINDNAMVQKLQTVAEKLARPEELGHSIANSFLTIVEDNFDFEGRPSWAGLSPLTMARRKPGKILYQSGQLRRSIVTQVKPDSVTIGSNDPKAPTHHYGVKQGGYGKSRRGGPIPWGDIPARPILPMDENNVLQPEAESAIFDDVDYFYRKIFE</sequence>
<name>A0AAP1AGR9_ACIBA</name>
<dbReference type="KEGG" id="abau:IX87_21375"/>
<dbReference type="RefSeq" id="WP_024437138.1">
    <property type="nucleotide sequence ID" value="NZ_CM125926.1"/>
</dbReference>
<organism evidence="2 3">
    <name type="scientific">Acinetobacter baumannii</name>
    <dbReference type="NCBI Taxonomy" id="470"/>
    <lineage>
        <taxon>Bacteria</taxon>
        <taxon>Pseudomonadati</taxon>
        <taxon>Pseudomonadota</taxon>
        <taxon>Gammaproteobacteria</taxon>
        <taxon>Moraxellales</taxon>
        <taxon>Moraxellaceae</taxon>
        <taxon>Acinetobacter</taxon>
        <taxon>Acinetobacter calcoaceticus/baumannii complex</taxon>
    </lineage>
</organism>
<dbReference type="Pfam" id="PF05069">
    <property type="entry name" value="Phage_tail_S"/>
    <property type="match status" value="1"/>
</dbReference>
<dbReference type="KEGG" id="abk:LX00_10590"/>
<evidence type="ECO:0000313" key="2">
    <source>
        <dbReference type="EMBL" id="KQE04658.1"/>
    </source>
</evidence>
<gene>
    <name evidence="2" type="ORF">APD33_10860</name>
</gene>
<dbReference type="InterPro" id="IPR006522">
    <property type="entry name" value="Phage_virion_morphogenesis"/>
</dbReference>
<dbReference type="AlphaFoldDB" id="A0AAP1AGR9"/>
<evidence type="ECO:0000256" key="1">
    <source>
        <dbReference type="SAM" id="MobiDB-lite"/>
    </source>
</evidence>
<protein>
    <submittedName>
        <fullName evidence="2">Phage morphogenesis protein</fullName>
    </submittedName>
</protein>
<comment type="caution">
    <text evidence="2">The sequence shown here is derived from an EMBL/GenBank/DDBJ whole genome shotgun (WGS) entry which is preliminary data.</text>
</comment>
<evidence type="ECO:0000313" key="3">
    <source>
        <dbReference type="Proteomes" id="UP000051449"/>
    </source>
</evidence>
<dbReference type="Proteomes" id="UP000051449">
    <property type="component" value="Unassembled WGS sequence"/>
</dbReference>
<reference evidence="2 3" key="1">
    <citation type="submission" date="2015-10" db="EMBL/GenBank/DDBJ databases">
        <title>The utility of whole genome sequencing in characterizing Acinetobacter epidemiology and analyzing hospital outbreaks.</title>
        <authorList>
            <person name="Ozer E.A."/>
            <person name="Fitzpatrick M.A."/>
            <person name="Hauser A.R."/>
        </authorList>
    </citation>
    <scope>NUCLEOTIDE SEQUENCE [LARGE SCALE GENOMIC DNA]</scope>
    <source>
        <strain evidence="2 3">ABBL072</strain>
    </source>
</reference>
<accession>A0AAP1AGR9</accession>
<dbReference type="EMBL" id="LLGC01000166">
    <property type="protein sequence ID" value="KQE04658.1"/>
    <property type="molecule type" value="Genomic_DNA"/>
</dbReference>
<feature type="region of interest" description="Disordered" evidence="1">
    <location>
        <begin position="86"/>
        <end position="117"/>
    </location>
</feature>